<protein>
    <submittedName>
        <fullName evidence="3">Metallophosphoesterase</fullName>
    </submittedName>
</protein>
<evidence type="ECO:0000313" key="3">
    <source>
        <dbReference type="EMBL" id="MDY0407957.1"/>
    </source>
</evidence>
<dbReference type="InterPro" id="IPR029052">
    <property type="entry name" value="Metallo-depent_PP-like"/>
</dbReference>
<dbReference type="SUPFAM" id="SSF56300">
    <property type="entry name" value="Metallo-dependent phosphatases"/>
    <property type="match status" value="1"/>
</dbReference>
<organism evidence="3 4">
    <name type="scientific">Paracerasibacillus soli</name>
    <dbReference type="NCBI Taxonomy" id="480284"/>
    <lineage>
        <taxon>Bacteria</taxon>
        <taxon>Bacillati</taxon>
        <taxon>Bacillota</taxon>
        <taxon>Bacilli</taxon>
        <taxon>Bacillales</taxon>
        <taxon>Bacillaceae</taxon>
        <taxon>Paracerasibacillus</taxon>
    </lineage>
</organism>
<reference evidence="3 4" key="1">
    <citation type="submission" date="2023-10" db="EMBL/GenBank/DDBJ databases">
        <title>Virgibacillus soli CC-YMP-6 genome.</title>
        <authorList>
            <person name="Miliotis G."/>
            <person name="Sengupta P."/>
            <person name="Hameed A."/>
            <person name="Chuvochina M."/>
            <person name="Mcdonagh F."/>
            <person name="Simpson A.C."/>
            <person name="Singh N.K."/>
            <person name="Rekha P.D."/>
            <person name="Raman K."/>
            <person name="Hugenholtz P."/>
            <person name="Venkateswaran K."/>
        </authorList>
    </citation>
    <scope>NUCLEOTIDE SEQUENCE [LARGE SCALE GENOMIC DNA]</scope>
    <source>
        <strain evidence="3 4">CC-YMP-6</strain>
    </source>
</reference>
<dbReference type="PANTHER" id="PTHR31302">
    <property type="entry name" value="TRANSMEMBRANE PROTEIN WITH METALLOPHOSPHOESTERASE DOMAIN-RELATED"/>
    <property type="match status" value="1"/>
</dbReference>
<keyword evidence="1" id="KW-0812">Transmembrane</keyword>
<proteinExistence type="predicted"/>
<dbReference type="InterPro" id="IPR004843">
    <property type="entry name" value="Calcineurin-like_PHP"/>
</dbReference>
<dbReference type="CDD" id="cd07385">
    <property type="entry name" value="MPP_YkuE_C"/>
    <property type="match status" value="1"/>
</dbReference>
<dbReference type="Proteomes" id="UP001275315">
    <property type="component" value="Unassembled WGS sequence"/>
</dbReference>
<name>A0ABU5CNM5_9BACI</name>
<evidence type="ECO:0000256" key="1">
    <source>
        <dbReference type="SAM" id="Phobius"/>
    </source>
</evidence>
<feature type="transmembrane region" description="Helical" evidence="1">
    <location>
        <begin position="60"/>
        <end position="81"/>
    </location>
</feature>
<dbReference type="EMBL" id="JAWDIQ010000001">
    <property type="protein sequence ID" value="MDY0407957.1"/>
    <property type="molecule type" value="Genomic_DNA"/>
</dbReference>
<dbReference type="RefSeq" id="WP_320378729.1">
    <property type="nucleotide sequence ID" value="NZ_JAWDIQ010000001.1"/>
</dbReference>
<evidence type="ECO:0000259" key="2">
    <source>
        <dbReference type="Pfam" id="PF00149"/>
    </source>
</evidence>
<comment type="caution">
    <text evidence="3">The sequence shown here is derived from an EMBL/GenBank/DDBJ whole genome shotgun (WGS) entry which is preliminary data.</text>
</comment>
<accession>A0ABU5CNM5</accession>
<keyword evidence="1" id="KW-1133">Transmembrane helix</keyword>
<feature type="transmembrane region" description="Helical" evidence="1">
    <location>
        <begin position="31"/>
        <end position="53"/>
    </location>
</feature>
<dbReference type="PANTHER" id="PTHR31302:SF0">
    <property type="entry name" value="TRANSMEMBRANE PROTEIN WITH METALLOPHOSPHOESTERASE DOMAIN"/>
    <property type="match status" value="1"/>
</dbReference>
<sequence>MIYIIILIFLSLSIFMERIFTTKTLAFVSGMWMVIIGYSMILLPIINIIYFVFKKKGVRILGAIILVFFMFVFTYGSYLAWTPVVRTHEITLNKKANMDELTIFVVSDLHLGELIGKRHLEKLVRIVDERQPDIVMIPGDIINDNIGPFLKENMGEVLAELRAPLGVYAVSGNHDYYGGDIEQIFVEMDKAGITMLGDEMVQIDESLYIIGRNDKTDNDRKSIKELMKGIDRQQSIIMLDHQPIALSEANENGIDILLSGHTHRGQIAPANIITGLLYENDWGYLQKGNLHSIVTSGFGFWVPI</sequence>
<dbReference type="Pfam" id="PF00149">
    <property type="entry name" value="Metallophos"/>
    <property type="match status" value="1"/>
</dbReference>
<evidence type="ECO:0000313" key="4">
    <source>
        <dbReference type="Proteomes" id="UP001275315"/>
    </source>
</evidence>
<dbReference type="InterPro" id="IPR051158">
    <property type="entry name" value="Metallophosphoesterase_sf"/>
</dbReference>
<feature type="domain" description="Calcineurin-like phosphoesterase" evidence="2">
    <location>
        <begin position="102"/>
        <end position="264"/>
    </location>
</feature>
<keyword evidence="1" id="KW-0472">Membrane</keyword>
<keyword evidence="4" id="KW-1185">Reference proteome</keyword>
<dbReference type="Gene3D" id="3.60.21.10">
    <property type="match status" value="1"/>
</dbReference>
<gene>
    <name evidence="3" type="ORF">RWD45_04195</name>
</gene>